<feature type="compositionally biased region" description="Basic and acidic residues" evidence="4">
    <location>
        <begin position="455"/>
        <end position="465"/>
    </location>
</feature>
<evidence type="ECO:0000259" key="5">
    <source>
        <dbReference type="PROSITE" id="PS51050"/>
    </source>
</evidence>
<feature type="region of interest" description="Disordered" evidence="4">
    <location>
        <begin position="991"/>
        <end position="1063"/>
    </location>
</feature>
<dbReference type="Pfam" id="PF07496">
    <property type="entry name" value="zf-CW"/>
    <property type="match status" value="1"/>
</dbReference>
<feature type="compositionally biased region" description="Low complexity" evidence="4">
    <location>
        <begin position="130"/>
        <end position="141"/>
    </location>
</feature>
<feature type="domain" description="CW-type" evidence="5">
    <location>
        <begin position="670"/>
        <end position="723"/>
    </location>
</feature>
<evidence type="ECO:0000256" key="4">
    <source>
        <dbReference type="SAM" id="MobiDB-lite"/>
    </source>
</evidence>
<evidence type="ECO:0000313" key="6">
    <source>
        <dbReference type="EMBL" id="KAJ9696421.1"/>
    </source>
</evidence>
<feature type="region of interest" description="Disordered" evidence="4">
    <location>
        <begin position="1088"/>
        <end position="1175"/>
    </location>
</feature>
<feature type="compositionally biased region" description="Polar residues" evidence="4">
    <location>
        <begin position="1292"/>
        <end position="1301"/>
    </location>
</feature>
<gene>
    <name evidence="6" type="ORF">PVL29_008574</name>
</gene>
<feature type="region of interest" description="Disordered" evidence="4">
    <location>
        <begin position="290"/>
        <end position="347"/>
    </location>
</feature>
<feature type="region of interest" description="Disordered" evidence="4">
    <location>
        <begin position="594"/>
        <end position="657"/>
    </location>
</feature>
<dbReference type="EMBL" id="JARBHA010000007">
    <property type="protein sequence ID" value="KAJ9696421.1"/>
    <property type="molecule type" value="Genomic_DNA"/>
</dbReference>
<feature type="region of interest" description="Disordered" evidence="4">
    <location>
        <begin position="218"/>
        <end position="254"/>
    </location>
</feature>
<comment type="caution">
    <text evidence="6">The sequence shown here is derived from an EMBL/GenBank/DDBJ whole genome shotgun (WGS) entry which is preliminary data.</text>
</comment>
<protein>
    <recommendedName>
        <fullName evidence="5">CW-type domain-containing protein</fullName>
    </recommendedName>
</protein>
<feature type="compositionally biased region" description="Basic and acidic residues" evidence="4">
    <location>
        <begin position="176"/>
        <end position="185"/>
    </location>
</feature>
<feature type="region of interest" description="Disordered" evidence="4">
    <location>
        <begin position="1458"/>
        <end position="1497"/>
    </location>
</feature>
<feature type="compositionally biased region" description="Polar residues" evidence="4">
    <location>
        <begin position="784"/>
        <end position="798"/>
    </location>
</feature>
<feature type="compositionally biased region" description="Polar residues" evidence="4">
    <location>
        <begin position="328"/>
        <end position="343"/>
    </location>
</feature>
<evidence type="ECO:0000313" key="7">
    <source>
        <dbReference type="Proteomes" id="UP001168098"/>
    </source>
</evidence>
<keyword evidence="3" id="KW-0862">Zinc</keyword>
<feature type="compositionally biased region" description="Basic and acidic residues" evidence="4">
    <location>
        <begin position="604"/>
        <end position="615"/>
    </location>
</feature>
<feature type="compositionally biased region" description="Basic and acidic residues" evidence="4">
    <location>
        <begin position="1303"/>
        <end position="1337"/>
    </location>
</feature>
<feature type="compositionally biased region" description="Polar residues" evidence="4">
    <location>
        <begin position="763"/>
        <end position="774"/>
    </location>
</feature>
<dbReference type="Proteomes" id="UP001168098">
    <property type="component" value="Unassembled WGS sequence"/>
</dbReference>
<feature type="region of interest" description="Disordered" evidence="4">
    <location>
        <begin position="450"/>
        <end position="476"/>
    </location>
</feature>
<feature type="compositionally biased region" description="Basic and acidic residues" evidence="4">
    <location>
        <begin position="999"/>
        <end position="1018"/>
    </location>
</feature>
<keyword evidence="7" id="KW-1185">Reference proteome</keyword>
<feature type="compositionally biased region" description="Basic and acidic residues" evidence="4">
    <location>
        <begin position="311"/>
        <end position="327"/>
    </location>
</feature>
<keyword evidence="2" id="KW-0863">Zinc-finger</keyword>
<reference evidence="6 7" key="1">
    <citation type="journal article" date="2023" name="BMC Biotechnol.">
        <title>Vitis rotundifolia cv Carlos genome sequencing.</title>
        <authorList>
            <person name="Huff M."/>
            <person name="Hulse-Kemp A."/>
            <person name="Scheffler B."/>
            <person name="Youngblood R."/>
            <person name="Simpson S."/>
            <person name="Babiker E."/>
            <person name="Staton M."/>
        </authorList>
    </citation>
    <scope>NUCLEOTIDE SEQUENCE [LARGE SCALE GENOMIC DNA]</scope>
    <source>
        <tissue evidence="6">Leaf</tissue>
    </source>
</reference>
<feature type="region of interest" description="Disordered" evidence="4">
    <location>
        <begin position="759"/>
        <end position="798"/>
    </location>
</feature>
<evidence type="ECO:0000256" key="3">
    <source>
        <dbReference type="ARBA" id="ARBA00022833"/>
    </source>
</evidence>
<evidence type="ECO:0000256" key="2">
    <source>
        <dbReference type="ARBA" id="ARBA00022771"/>
    </source>
</evidence>
<feature type="compositionally biased region" description="Basic and acidic residues" evidence="4">
    <location>
        <begin position="1481"/>
        <end position="1495"/>
    </location>
</feature>
<accession>A0AA38ZWC5</accession>
<dbReference type="PANTHER" id="PTHR46524">
    <property type="entry name" value="CW-TYPE ZINC FINGER"/>
    <property type="match status" value="1"/>
</dbReference>
<feature type="region of interest" description="Disordered" evidence="4">
    <location>
        <begin position="492"/>
        <end position="576"/>
    </location>
</feature>
<sequence length="1742" mass="189716">MISVGSRDGRKGLGLGFGVGREMEDTAELEEGEAYYYKDGDDDDGASIDPDVALSYIDEKLQDVLGHFQKDFEGGVSAENLGAKFGGYGSFLPTYQRSPVWSQPRTPAKVQNCNTPRSPNNLLVEGGRHSSAVSSSAPSSVKLGATSASAGALPALKATSMSDSVKRDAYNASTRAEEFTSRESANKSANQPDQKTLKVRIKVGSDNLSARKNAEIYSGLGLDGSPSSSLENSLSESDELSRDPQDGPDESPTSILQIMTSFPLLGDLLLSPLPDDLIHLTEKERLFRDTKSGPVHKSSRESSVMFGSDSVRNDGKVSGEKKTKSVEKSSFSVDMKNGNSKEGQNGVGVIPKKEMDFDALACEELVSNALKLPLLSNAFGDSTKGTGRASDILRESNKGVVRDKLFSDTVKEELLEPIANQEAGWVDKPNGKVSSSSKVWEDKKANSLNDASVYPRKDGNRKGEKTYNSIKADSNASKEGKVLNVELIDPPKLKAGQKATPYEQDSVKLPSGKEHTSSGAKKKSKGSQNHGSQAGSSNSGKNGSSSIHKNKKSCLVDNYTPKSELEDSKLRKDFGKPKDRYKDFFGDINLEQEENGIDSLEMPSDDRLKESDMVEKSTSALNNSLKERSSGKKIWKPPTSGAYPKAATNTLPPTGNGPISNSAPAAVAPVVIEENWVCCDKCQKWRLLPIGINPDHLPEKWLCSMLTWLPGMNRCSISEEETTKALIALYQAPAPESQHNLQSRPDSVVSGVTLAGIGHPDQNHQILGSNTMLSSGKRKHGSKEISNATNHDGPAQFSNSLRKNLQTSVKSRSLNDVNQSPLANELDFQHLSKSSDLALEKQRLKQKEKHKLLECYSDGGDTKNSKLKNKSGTDQDCVRASKKIKIEGMHSTDEDWTSDHGGTNGKVHLSSSNGLPANVVANNYFKHSERTSSKDTKYEAKDNIQVTLRKPKEQVRVSSDDGSLNVGKYDSRDIVAKKRKVKECQDTEIYSSSLPSTGHHLEDSGTFVKEEFSESDHRKEKKARVSKSEGKEFIASKSNGRTDKKVSSMRAQQQGQDLGSVLSQRSLDGVDSLKRDLGSVQPSVAVAATSSSSKVSGSHKAKTNFQEVRGSPVESVSSSPLRISNPEKYTSVRRNLMGKDDSRDAGFFAMSPRRCSDGEDDGGSERSGAMRKNKIFTVTHRGSLDSSVLDFQERDFSHLSGSKAQVQIVPSPEFMNRHFLDAGADTLGQVPRYPSEPQASDRGRNDERKDDNHYRANGSRPKKSGKGSSSRSKDKNRSSKSACDEDKIKISDSFNEAQNHLPSYEEKPRDAKNKFQEKFGSKSDRVEKNLVSKKDSAGKFSTETSKKDNHAKFGGHDSHDVKVEATCGQDEMSTPKQDLLQVCDGERTSKRILSEKTDRVEIVSGRGKLLPLPPSGAQNEMLAHGSRPTPGSHKGNGADNLSVDASEGDEALKVSKQIRKTDNQNGSLHTSSRHPTPNGHRIRDPDAPSPVRRDSSSLAATNAVKEAKDLKHLADRLKHSGSNLESMGLYFQAALKFLHGASLLESSNSENAKHEMIQSMQMYSSTAKLCEYCAHEYEKNKDMAAAALAYKCVEVAYMRVIYSSHNGASRDRRELQTALQMVPPGESPSSSASDVDNLNHPVAVDKVAFAKGVSSPQVAGIHVIAAQNRPNFVRLLNFANDVNSAMEASRKSRLAFATANANLEETQHKEGISSIKQALDYNFHDVEGLLRLVRLAMEAISR</sequence>
<feature type="compositionally biased region" description="Polar residues" evidence="4">
    <location>
        <begin position="1463"/>
        <end position="1475"/>
    </location>
</feature>
<feature type="region of interest" description="Disordered" evidence="4">
    <location>
        <begin position="1407"/>
        <end position="1443"/>
    </location>
</feature>
<dbReference type="InterPro" id="IPR011124">
    <property type="entry name" value="Znf_CW"/>
</dbReference>
<keyword evidence="1" id="KW-0479">Metal-binding</keyword>
<feature type="compositionally biased region" description="Basic and acidic residues" evidence="4">
    <location>
        <begin position="1026"/>
        <end position="1046"/>
    </location>
</feature>
<feature type="region of interest" description="Disordered" evidence="4">
    <location>
        <begin position="100"/>
        <end position="141"/>
    </location>
</feature>
<feature type="compositionally biased region" description="Basic and acidic residues" evidence="4">
    <location>
        <begin position="1271"/>
        <end position="1290"/>
    </location>
</feature>
<dbReference type="Pfam" id="PF24756">
    <property type="entry name" value="THD_CWZF3-5-7"/>
    <property type="match status" value="1"/>
</dbReference>
<feature type="compositionally biased region" description="Basic and acidic residues" evidence="4">
    <location>
        <begin position="1344"/>
        <end position="1359"/>
    </location>
</feature>
<feature type="region of interest" description="Disordered" evidence="4">
    <location>
        <begin position="1220"/>
        <end position="1359"/>
    </location>
</feature>
<feature type="compositionally biased region" description="Basic and acidic residues" evidence="4">
    <location>
        <begin position="563"/>
        <end position="576"/>
    </location>
</feature>
<evidence type="ECO:0000256" key="1">
    <source>
        <dbReference type="ARBA" id="ARBA00022723"/>
    </source>
</evidence>
<feature type="compositionally biased region" description="Low complexity" evidence="4">
    <location>
        <begin position="218"/>
        <end position="235"/>
    </location>
</feature>
<dbReference type="InterPro" id="IPR055300">
    <property type="entry name" value="CWZF3/5/7"/>
</dbReference>
<proteinExistence type="predicted"/>
<dbReference type="GO" id="GO:0008270">
    <property type="term" value="F:zinc ion binding"/>
    <property type="evidence" value="ECO:0007669"/>
    <property type="project" value="UniProtKB-KW"/>
</dbReference>
<feature type="compositionally biased region" description="Low complexity" evidence="4">
    <location>
        <begin position="531"/>
        <end position="547"/>
    </location>
</feature>
<dbReference type="PANTHER" id="PTHR46524:SF7">
    <property type="entry name" value="CW-TYPE ZINC FINGER"/>
    <property type="match status" value="1"/>
</dbReference>
<dbReference type="Gene3D" id="3.30.40.100">
    <property type="match status" value="1"/>
</dbReference>
<feature type="compositionally biased region" description="Polar residues" evidence="4">
    <location>
        <begin position="1049"/>
        <end position="1063"/>
    </location>
</feature>
<name>A0AA38ZWC5_VITRO</name>
<dbReference type="InterPro" id="IPR056406">
    <property type="entry name" value="THD_CWZF3/5/7"/>
</dbReference>
<feature type="region of interest" description="Disordered" evidence="4">
    <location>
        <begin position="176"/>
        <end position="196"/>
    </location>
</feature>
<feature type="compositionally biased region" description="Polar residues" evidence="4">
    <location>
        <begin position="466"/>
        <end position="475"/>
    </location>
</feature>
<organism evidence="6 7">
    <name type="scientific">Vitis rotundifolia</name>
    <name type="common">Muscadine grape</name>
    <dbReference type="NCBI Taxonomy" id="103349"/>
    <lineage>
        <taxon>Eukaryota</taxon>
        <taxon>Viridiplantae</taxon>
        <taxon>Streptophyta</taxon>
        <taxon>Embryophyta</taxon>
        <taxon>Tracheophyta</taxon>
        <taxon>Spermatophyta</taxon>
        <taxon>Magnoliopsida</taxon>
        <taxon>eudicotyledons</taxon>
        <taxon>Gunneridae</taxon>
        <taxon>Pentapetalae</taxon>
        <taxon>rosids</taxon>
        <taxon>Vitales</taxon>
        <taxon>Vitaceae</taxon>
        <taxon>Viteae</taxon>
        <taxon>Vitis</taxon>
    </lineage>
</organism>
<feature type="region of interest" description="Disordered" evidence="4">
    <location>
        <begin position="891"/>
        <end position="917"/>
    </location>
</feature>
<feature type="compositionally biased region" description="Basic and acidic residues" evidence="4">
    <location>
        <begin position="1239"/>
        <end position="1254"/>
    </location>
</feature>
<feature type="compositionally biased region" description="Polar residues" evidence="4">
    <location>
        <begin position="100"/>
        <end position="121"/>
    </location>
</feature>
<dbReference type="PROSITE" id="PS51050">
    <property type="entry name" value="ZF_CW"/>
    <property type="match status" value="1"/>
</dbReference>